<dbReference type="RefSeq" id="WP_111541241.1">
    <property type="nucleotide sequence ID" value="NZ_QKYV01000005.1"/>
</dbReference>
<evidence type="ECO:0008006" key="3">
    <source>
        <dbReference type="Google" id="ProtNLM"/>
    </source>
</evidence>
<sequence>MKIKLNDTKYSKEIKKTHELKIGTFFFFEKFIVAEINEGENVNWGNCQELIKLAIDFYPNEIKVNYISNRINEYSVSPADWLKFLKNVNRIKNYYIVCSSKSSFTNLIFEKLFFKKRIYQTNSLQTAIAKCLEQEKNQFTNP</sequence>
<gene>
    <name evidence="1" type="ORF">LX95_01945</name>
</gene>
<name>A0A2W7IJP5_9FLAO</name>
<dbReference type="Proteomes" id="UP000249542">
    <property type="component" value="Unassembled WGS sequence"/>
</dbReference>
<proteinExistence type="predicted"/>
<protein>
    <recommendedName>
        <fullName evidence="3">SpoIIAA-like protein</fullName>
    </recommendedName>
</protein>
<keyword evidence="2" id="KW-1185">Reference proteome</keyword>
<evidence type="ECO:0000313" key="2">
    <source>
        <dbReference type="Proteomes" id="UP000249542"/>
    </source>
</evidence>
<accession>A0A2W7IJP5</accession>
<organism evidence="1 2">
    <name type="scientific">Mesonia algae</name>
    <dbReference type="NCBI Taxonomy" id="213248"/>
    <lineage>
        <taxon>Bacteria</taxon>
        <taxon>Pseudomonadati</taxon>
        <taxon>Bacteroidota</taxon>
        <taxon>Flavobacteriia</taxon>
        <taxon>Flavobacteriales</taxon>
        <taxon>Flavobacteriaceae</taxon>
        <taxon>Mesonia</taxon>
    </lineage>
</organism>
<reference evidence="1 2" key="1">
    <citation type="submission" date="2018-06" db="EMBL/GenBank/DDBJ databases">
        <title>Genomic Encyclopedia of Archaeal and Bacterial Type Strains, Phase II (KMG-II): from individual species to whole genera.</title>
        <authorList>
            <person name="Goeker M."/>
        </authorList>
    </citation>
    <scope>NUCLEOTIDE SEQUENCE [LARGE SCALE GENOMIC DNA]</scope>
    <source>
        <strain evidence="1 2">DSM 15361</strain>
    </source>
</reference>
<dbReference type="AlphaFoldDB" id="A0A2W7IJP5"/>
<comment type="caution">
    <text evidence="1">The sequence shown here is derived from an EMBL/GenBank/DDBJ whole genome shotgun (WGS) entry which is preliminary data.</text>
</comment>
<dbReference type="EMBL" id="QKYV01000005">
    <property type="protein sequence ID" value="PZW39587.1"/>
    <property type="molecule type" value="Genomic_DNA"/>
</dbReference>
<evidence type="ECO:0000313" key="1">
    <source>
        <dbReference type="EMBL" id="PZW39587.1"/>
    </source>
</evidence>